<organism evidence="2 3">
    <name type="scientific">Effrenium voratum</name>
    <dbReference type="NCBI Taxonomy" id="2562239"/>
    <lineage>
        <taxon>Eukaryota</taxon>
        <taxon>Sar</taxon>
        <taxon>Alveolata</taxon>
        <taxon>Dinophyceae</taxon>
        <taxon>Suessiales</taxon>
        <taxon>Symbiodiniaceae</taxon>
        <taxon>Effrenium</taxon>
    </lineage>
</organism>
<accession>A0AA36ITE2</accession>
<evidence type="ECO:0000313" key="2">
    <source>
        <dbReference type="EMBL" id="CAJ1392555.1"/>
    </source>
</evidence>
<feature type="region of interest" description="Disordered" evidence="1">
    <location>
        <begin position="69"/>
        <end position="89"/>
    </location>
</feature>
<evidence type="ECO:0000313" key="3">
    <source>
        <dbReference type="Proteomes" id="UP001178507"/>
    </source>
</evidence>
<comment type="caution">
    <text evidence="2">The sequence shown here is derived from an EMBL/GenBank/DDBJ whole genome shotgun (WGS) entry which is preliminary data.</text>
</comment>
<name>A0AA36ITE2_9DINO</name>
<gene>
    <name evidence="2" type="ORF">EVOR1521_LOCUS17620</name>
</gene>
<evidence type="ECO:0000256" key="1">
    <source>
        <dbReference type="SAM" id="MobiDB-lite"/>
    </source>
</evidence>
<sequence length="89" mass="10202">MYRRYSEIMAERERANATQFIKKKVTPTVPDEPAFLKHVTTRTPVYAFNEAIHDRPLNDMGKAYVTMAPARKKDQAASSKREAEKQTTA</sequence>
<proteinExistence type="predicted"/>
<feature type="compositionally biased region" description="Basic and acidic residues" evidence="1">
    <location>
        <begin position="71"/>
        <end position="89"/>
    </location>
</feature>
<dbReference type="EMBL" id="CAUJNA010002351">
    <property type="protein sequence ID" value="CAJ1392555.1"/>
    <property type="molecule type" value="Genomic_DNA"/>
</dbReference>
<dbReference type="Proteomes" id="UP001178507">
    <property type="component" value="Unassembled WGS sequence"/>
</dbReference>
<protein>
    <submittedName>
        <fullName evidence="2">Uncharacterized protein</fullName>
    </submittedName>
</protein>
<reference evidence="2" key="1">
    <citation type="submission" date="2023-08" db="EMBL/GenBank/DDBJ databases">
        <authorList>
            <person name="Chen Y."/>
            <person name="Shah S."/>
            <person name="Dougan E. K."/>
            <person name="Thang M."/>
            <person name="Chan C."/>
        </authorList>
    </citation>
    <scope>NUCLEOTIDE SEQUENCE</scope>
</reference>
<keyword evidence="3" id="KW-1185">Reference proteome</keyword>
<dbReference type="AlphaFoldDB" id="A0AA36ITE2"/>